<keyword evidence="1" id="KW-0472">Membrane</keyword>
<gene>
    <name evidence="2" type="ORF">EA71_02916</name>
    <name evidence="3" type="ORF">NCTC8129_00896</name>
</gene>
<evidence type="ECO:0000313" key="4">
    <source>
        <dbReference type="Proteomes" id="UP000252797"/>
    </source>
</evidence>
<name>A0A367CAB3_9ENTE</name>
<dbReference type="EMBL" id="LEPB01000007">
    <property type="protein sequence ID" value="RCA09599.1"/>
    <property type="molecule type" value="Genomic_DNA"/>
</dbReference>
<reference evidence="2 4" key="1">
    <citation type="submission" date="2015-06" db="EMBL/GenBank/DDBJ databases">
        <title>The Genome Sequence of Enterococcus durans 4EA1.</title>
        <authorList>
            <consortium name="The Broad Institute Genomics Platform"/>
            <consortium name="The Broad Institute Genome Sequencing Center for Infectious Disease"/>
            <person name="Earl A.M."/>
            <person name="Van Tyne D."/>
            <person name="Lebreton F."/>
            <person name="Saavedra J.T."/>
            <person name="Gilmore M.S."/>
            <person name="Manson Mcguire A."/>
            <person name="Clock S."/>
            <person name="Crupain M."/>
            <person name="Rangan U."/>
            <person name="Young S."/>
            <person name="Abouelleil A."/>
            <person name="Cao P."/>
            <person name="Chapman S.B."/>
            <person name="Griggs A."/>
            <person name="Priest M."/>
            <person name="Shea T."/>
            <person name="Wortman J."/>
            <person name="Nusbaum C."/>
            <person name="Birren B."/>
        </authorList>
    </citation>
    <scope>NUCLEOTIDE SEQUENCE [LARGE SCALE GENOMIC DNA]</scope>
    <source>
        <strain evidence="2 4">4EA1</strain>
    </source>
</reference>
<evidence type="ECO:0000313" key="3">
    <source>
        <dbReference type="EMBL" id="STP28726.1"/>
    </source>
</evidence>
<dbReference type="EMBL" id="UGIF01000002">
    <property type="protein sequence ID" value="STP28726.1"/>
    <property type="molecule type" value="Genomic_DNA"/>
</dbReference>
<keyword evidence="1" id="KW-1133">Transmembrane helix</keyword>
<evidence type="ECO:0000313" key="2">
    <source>
        <dbReference type="EMBL" id="RCA09599.1"/>
    </source>
</evidence>
<organism evidence="2 4">
    <name type="scientific">Enterococcus durans</name>
    <dbReference type="NCBI Taxonomy" id="53345"/>
    <lineage>
        <taxon>Bacteria</taxon>
        <taxon>Bacillati</taxon>
        <taxon>Bacillota</taxon>
        <taxon>Bacilli</taxon>
        <taxon>Lactobacillales</taxon>
        <taxon>Enterococcaceae</taxon>
        <taxon>Enterococcus</taxon>
    </lineage>
</organism>
<sequence length="63" mass="7244">MSEKKIQRKWALFLAILVTILSISQLMKDKLDISDPYDQGQLLALIAIPGLFYYLAFKKKKGK</sequence>
<dbReference type="Proteomes" id="UP000254070">
    <property type="component" value="Unassembled WGS sequence"/>
</dbReference>
<accession>A0A367CAB3</accession>
<dbReference type="AlphaFoldDB" id="A0A367CAB3"/>
<keyword evidence="1" id="KW-0812">Transmembrane</keyword>
<reference evidence="3 5" key="2">
    <citation type="submission" date="2018-06" db="EMBL/GenBank/DDBJ databases">
        <authorList>
            <consortium name="Pathogen Informatics"/>
            <person name="Doyle S."/>
        </authorList>
    </citation>
    <scope>NUCLEOTIDE SEQUENCE [LARGE SCALE GENOMIC DNA]</scope>
    <source>
        <strain evidence="3 5">NCTC8129</strain>
    </source>
</reference>
<evidence type="ECO:0000313" key="5">
    <source>
        <dbReference type="Proteomes" id="UP000254070"/>
    </source>
</evidence>
<proteinExistence type="predicted"/>
<feature type="transmembrane region" description="Helical" evidence="1">
    <location>
        <begin position="40"/>
        <end position="57"/>
    </location>
</feature>
<dbReference type="Proteomes" id="UP000252797">
    <property type="component" value="Unassembled WGS sequence"/>
</dbReference>
<evidence type="ECO:0000256" key="1">
    <source>
        <dbReference type="SAM" id="Phobius"/>
    </source>
</evidence>
<protein>
    <submittedName>
        <fullName evidence="2">Uncharacterized protein</fullName>
    </submittedName>
</protein>
<dbReference type="RefSeq" id="WP_081135221.1">
    <property type="nucleotide sequence ID" value="NZ_CABGIZ010000009.1"/>
</dbReference>